<evidence type="ECO:0000313" key="8">
    <source>
        <dbReference type="Proteomes" id="UP001054889"/>
    </source>
</evidence>
<organism evidence="7 8">
    <name type="scientific">Eleusine coracana subsp. coracana</name>
    <dbReference type="NCBI Taxonomy" id="191504"/>
    <lineage>
        <taxon>Eukaryota</taxon>
        <taxon>Viridiplantae</taxon>
        <taxon>Streptophyta</taxon>
        <taxon>Embryophyta</taxon>
        <taxon>Tracheophyta</taxon>
        <taxon>Spermatophyta</taxon>
        <taxon>Magnoliopsida</taxon>
        <taxon>Liliopsida</taxon>
        <taxon>Poales</taxon>
        <taxon>Poaceae</taxon>
        <taxon>PACMAD clade</taxon>
        <taxon>Chloridoideae</taxon>
        <taxon>Cynodonteae</taxon>
        <taxon>Eleusininae</taxon>
        <taxon>Eleusine</taxon>
    </lineage>
</organism>
<dbReference type="EMBL" id="BQKI01000084">
    <property type="protein sequence ID" value="GJN32510.1"/>
    <property type="molecule type" value="Genomic_DNA"/>
</dbReference>
<comment type="caution">
    <text evidence="7">The sequence shown here is derived from an EMBL/GenBank/DDBJ whole genome shotgun (WGS) entry which is preliminary data.</text>
</comment>
<reference evidence="7" key="2">
    <citation type="submission" date="2021-12" db="EMBL/GenBank/DDBJ databases">
        <title>Resequencing data analysis of finger millet.</title>
        <authorList>
            <person name="Hatakeyama M."/>
            <person name="Aluri S."/>
            <person name="Balachadran M.T."/>
            <person name="Sivarajan S.R."/>
            <person name="Poveda L."/>
            <person name="Shimizu-Inatsugi R."/>
            <person name="Schlapbach R."/>
            <person name="Sreeman S.M."/>
            <person name="Shimizu K.K."/>
        </authorList>
    </citation>
    <scope>NUCLEOTIDE SEQUENCE</scope>
</reference>
<evidence type="ECO:0000256" key="3">
    <source>
        <dbReference type="ARBA" id="ARBA00022989"/>
    </source>
</evidence>
<protein>
    <recommendedName>
        <fullName evidence="6">Late embryogenesis abundant protein LEA-2 subgroup domain-containing protein</fullName>
    </recommendedName>
</protein>
<dbReference type="AlphaFoldDB" id="A0AAV5FC71"/>
<feature type="domain" description="Late embryogenesis abundant protein LEA-2 subgroup" evidence="6">
    <location>
        <begin position="67"/>
        <end position="158"/>
    </location>
</feature>
<evidence type="ECO:0000256" key="5">
    <source>
        <dbReference type="SAM" id="Phobius"/>
    </source>
</evidence>
<feature type="transmembrane region" description="Helical" evidence="5">
    <location>
        <begin position="7"/>
        <end position="30"/>
    </location>
</feature>
<dbReference type="InterPro" id="IPR044839">
    <property type="entry name" value="NDR1-like"/>
</dbReference>
<dbReference type="PANTHER" id="PTHR31234">
    <property type="entry name" value="LATE EMBRYOGENESIS ABUNDANT (LEA) HYDROXYPROLINE-RICH GLYCOPROTEIN FAMILY"/>
    <property type="match status" value="1"/>
</dbReference>
<accession>A0AAV5FC71</accession>
<evidence type="ECO:0000256" key="2">
    <source>
        <dbReference type="ARBA" id="ARBA00022692"/>
    </source>
</evidence>
<gene>
    <name evidence="7" type="primary">gb21024</name>
    <name evidence="7" type="ORF">PR202_gb21024</name>
</gene>
<dbReference type="Proteomes" id="UP001054889">
    <property type="component" value="Unassembled WGS sequence"/>
</dbReference>
<name>A0AAV5FC71_ELECO</name>
<comment type="subcellular location">
    <subcellularLocation>
        <location evidence="1">Membrane</location>
        <topology evidence="1">Single-pass membrane protein</topology>
    </subcellularLocation>
</comment>
<dbReference type="Pfam" id="PF03168">
    <property type="entry name" value="LEA_2"/>
    <property type="match status" value="1"/>
</dbReference>
<reference evidence="7" key="1">
    <citation type="journal article" date="2018" name="DNA Res.">
        <title>Multiple hybrid de novo genome assembly of finger millet, an orphan allotetraploid crop.</title>
        <authorList>
            <person name="Hatakeyama M."/>
            <person name="Aluri S."/>
            <person name="Balachadran M.T."/>
            <person name="Sivarajan S.R."/>
            <person name="Patrignani A."/>
            <person name="Gruter S."/>
            <person name="Poveda L."/>
            <person name="Shimizu-Inatsugi R."/>
            <person name="Baeten J."/>
            <person name="Francoijs K.J."/>
            <person name="Nataraja K.N."/>
            <person name="Reddy Y.A.N."/>
            <person name="Phadnis S."/>
            <person name="Ravikumar R.L."/>
            <person name="Schlapbach R."/>
            <person name="Sreeman S.M."/>
            <person name="Shimizu K.K."/>
        </authorList>
    </citation>
    <scope>NUCLEOTIDE SEQUENCE</scope>
</reference>
<keyword evidence="2 5" id="KW-0812">Transmembrane</keyword>
<evidence type="ECO:0000256" key="1">
    <source>
        <dbReference type="ARBA" id="ARBA00004167"/>
    </source>
</evidence>
<evidence type="ECO:0000259" key="6">
    <source>
        <dbReference type="Pfam" id="PF03168"/>
    </source>
</evidence>
<sequence>MGKKKPALICCCALLTIIVVLGVIFTALYFTLFRPRSPRVVATMVGTETSAFGVLPPVLNLTFHVAVTVDNPNYAAFRYGDVATVVRYHGAAVGLSVVPAGEIGARATETVVANVVVDAVKVVFTPYFPGEAIAGQLPFVTDTKVDGKAVVLNTFKISASSEVVCDVEVFPLRNNATTTCTSSVHIQGQQEWPDHQKGRANILPRAAGHHRGTAITLVALYFAVLRGRRPQATSATHTWLNYLNLNAHPPQLNLSLAVLITLRNRTTRRGGAGRGGLRVVGGGSGGRHAGGLSDKVILHALFPTNARAGTLPFEAAAEVAGSAAVLRPFRVSAAYRVACGVVVYPFVRETASHCTAIVRATAT</sequence>
<dbReference type="PANTHER" id="PTHR31234:SF26">
    <property type="entry name" value="OS07G0524400 PROTEIN"/>
    <property type="match status" value="1"/>
</dbReference>
<proteinExistence type="predicted"/>
<evidence type="ECO:0000256" key="4">
    <source>
        <dbReference type="ARBA" id="ARBA00023136"/>
    </source>
</evidence>
<dbReference type="GO" id="GO:0016020">
    <property type="term" value="C:membrane"/>
    <property type="evidence" value="ECO:0007669"/>
    <property type="project" value="UniProtKB-SubCell"/>
</dbReference>
<keyword evidence="8" id="KW-1185">Reference proteome</keyword>
<keyword evidence="3 5" id="KW-1133">Transmembrane helix</keyword>
<dbReference type="InterPro" id="IPR004864">
    <property type="entry name" value="LEA_2"/>
</dbReference>
<dbReference type="GO" id="GO:0098542">
    <property type="term" value="P:defense response to other organism"/>
    <property type="evidence" value="ECO:0007669"/>
    <property type="project" value="InterPro"/>
</dbReference>
<evidence type="ECO:0000313" key="7">
    <source>
        <dbReference type="EMBL" id="GJN32510.1"/>
    </source>
</evidence>
<keyword evidence="4 5" id="KW-0472">Membrane</keyword>